<dbReference type="SUPFAM" id="SSF51905">
    <property type="entry name" value="FAD/NAD(P)-binding domain"/>
    <property type="match status" value="1"/>
</dbReference>
<dbReference type="AlphaFoldDB" id="A0A5B2VID5"/>
<dbReference type="GO" id="GO:0071949">
    <property type="term" value="F:FAD binding"/>
    <property type="evidence" value="ECO:0007669"/>
    <property type="project" value="InterPro"/>
</dbReference>
<dbReference type="Proteomes" id="UP000323142">
    <property type="component" value="Unassembled WGS sequence"/>
</dbReference>
<name>A0A5B2VID5_9HYPH</name>
<dbReference type="InterPro" id="IPR050631">
    <property type="entry name" value="PheA/TfdB_FAD_monoxygenase"/>
</dbReference>
<dbReference type="RefSeq" id="WP_149816086.1">
    <property type="nucleotide sequence ID" value="NZ_VUOA01000013.1"/>
</dbReference>
<gene>
    <name evidence="3" type="primary">pobA</name>
    <name evidence="3" type="ORF">F0L46_05680</name>
</gene>
<organism evidence="3 4">
    <name type="scientific">Salinarimonas soli</name>
    <dbReference type="NCBI Taxonomy" id="1638099"/>
    <lineage>
        <taxon>Bacteria</taxon>
        <taxon>Pseudomonadati</taxon>
        <taxon>Pseudomonadota</taxon>
        <taxon>Alphaproteobacteria</taxon>
        <taxon>Hyphomicrobiales</taxon>
        <taxon>Salinarimonadaceae</taxon>
        <taxon>Salinarimonas</taxon>
    </lineage>
</organism>
<dbReference type="PRINTS" id="PR00420">
    <property type="entry name" value="RNGMNOXGNASE"/>
</dbReference>
<dbReference type="OrthoDB" id="9791689at2"/>
<dbReference type="GO" id="GO:0018659">
    <property type="term" value="F:4-hydroxybenzoate 3-monooxygenase activity"/>
    <property type="evidence" value="ECO:0007669"/>
    <property type="project" value="UniProtKB-EC"/>
</dbReference>
<evidence type="ECO:0000313" key="4">
    <source>
        <dbReference type="Proteomes" id="UP000323142"/>
    </source>
</evidence>
<protein>
    <submittedName>
        <fullName evidence="3">4-hydroxybenzoate 3-monooxygenase</fullName>
        <ecNumber evidence="3">1.14.13.2</ecNumber>
    </submittedName>
</protein>
<dbReference type="NCBIfam" id="NF006091">
    <property type="entry name" value="PRK08243.1"/>
    <property type="match status" value="1"/>
</dbReference>
<dbReference type="PANTHER" id="PTHR43476">
    <property type="entry name" value="3-(3-HYDROXY-PHENYL)PROPIONATE/3-HYDROXYCINNAMIC ACID HYDROXYLASE"/>
    <property type="match status" value="1"/>
</dbReference>
<keyword evidence="4" id="KW-1185">Reference proteome</keyword>
<evidence type="ECO:0000256" key="1">
    <source>
        <dbReference type="ARBA" id="ARBA00023002"/>
    </source>
</evidence>
<dbReference type="InterPro" id="IPR002938">
    <property type="entry name" value="FAD-bd"/>
</dbReference>
<dbReference type="Gene3D" id="3.30.9.10">
    <property type="entry name" value="D-Amino Acid Oxidase, subunit A, domain 2"/>
    <property type="match status" value="1"/>
</dbReference>
<dbReference type="SUPFAM" id="SSF54373">
    <property type="entry name" value="FAD-linked reductases, C-terminal domain"/>
    <property type="match status" value="1"/>
</dbReference>
<dbReference type="EMBL" id="VUOA01000013">
    <property type="protein sequence ID" value="KAA2238316.1"/>
    <property type="molecule type" value="Genomic_DNA"/>
</dbReference>
<dbReference type="PANTHER" id="PTHR43476:SF5">
    <property type="entry name" value="FAD-DEPENDENT MONOOXYGENASE"/>
    <property type="match status" value="1"/>
</dbReference>
<accession>A0A5B2VID5</accession>
<dbReference type="InterPro" id="IPR036188">
    <property type="entry name" value="FAD/NAD-bd_sf"/>
</dbReference>
<keyword evidence="1 3" id="KW-0560">Oxidoreductase</keyword>
<evidence type="ECO:0000259" key="2">
    <source>
        <dbReference type="Pfam" id="PF01494"/>
    </source>
</evidence>
<dbReference type="EC" id="1.14.13.2" evidence="3"/>
<dbReference type="GO" id="GO:0043639">
    <property type="term" value="P:benzoate catabolic process"/>
    <property type="evidence" value="ECO:0007669"/>
    <property type="project" value="InterPro"/>
</dbReference>
<dbReference type="InterPro" id="IPR012733">
    <property type="entry name" value="HB_mOase"/>
</dbReference>
<reference evidence="3 4" key="2">
    <citation type="submission" date="2019-09" db="EMBL/GenBank/DDBJ databases">
        <authorList>
            <person name="Jin C."/>
        </authorList>
    </citation>
    <scope>NUCLEOTIDE SEQUENCE [LARGE SCALE GENOMIC DNA]</scope>
    <source>
        <strain evidence="3 4">BN140002</strain>
    </source>
</reference>
<dbReference type="NCBIfam" id="TIGR02360">
    <property type="entry name" value="pbenz_hydroxyl"/>
    <property type="match status" value="1"/>
</dbReference>
<dbReference type="Pfam" id="PF01494">
    <property type="entry name" value="FAD_binding_3"/>
    <property type="match status" value="1"/>
</dbReference>
<reference evidence="3 4" key="1">
    <citation type="submission" date="2019-09" db="EMBL/GenBank/DDBJ databases">
        <title>Salinarimonas rosea gen. nov., sp. nov., a new member of the a-2 subgroup of the Proteobacteria.</title>
        <authorList>
            <person name="Liu J."/>
        </authorList>
    </citation>
    <scope>NUCLEOTIDE SEQUENCE [LARGE SCALE GENOMIC DNA]</scope>
    <source>
        <strain evidence="3 4">BN140002</strain>
    </source>
</reference>
<dbReference type="Gene3D" id="3.50.50.60">
    <property type="entry name" value="FAD/NAD(P)-binding domain"/>
    <property type="match status" value="1"/>
</dbReference>
<feature type="domain" description="FAD-binding" evidence="2">
    <location>
        <begin position="2"/>
        <end position="342"/>
    </location>
</feature>
<evidence type="ECO:0000313" key="3">
    <source>
        <dbReference type="EMBL" id="KAA2238316.1"/>
    </source>
</evidence>
<comment type="caution">
    <text evidence="3">The sequence shown here is derived from an EMBL/GenBank/DDBJ whole genome shotgun (WGS) entry which is preliminary data.</text>
</comment>
<proteinExistence type="predicted"/>
<keyword evidence="3" id="KW-0503">Monooxygenase</keyword>
<sequence>MRTQVGIVGAGPAGLLLSHLLHLAGIESVVIEARSRAYVEERIRAGVLEDWVARLLVDAGVGDRLRREGLVHHGIELKFEGRGHRIDFADLTGKSVTVYGQHEVVRDLIKARLAAGGRIVFEASDAAVHDLDTDRPRITYTAGGVSDELVCDVIAGCDGFHGICRPAIPGGVIRLYDRVYPFAWLGILAKAPPATEELIYANHPNGFALLSMRSPEVSRLYLQCAPDEDLALWPDERIWEELHRRLAGGEGWRLNEGPLIQRGVTAMRSFVAEPMRYGRLFLAGDSAHIVPPTGAKGMNLAVADVAVLARALEAFYGGRGGDALDAYSDTCLRRIWKVQRFSWWMTQMLHRFDDASPFDERRQIAELDYVTGSRAAATTLAENYVGLPLE</sequence>